<feature type="transmembrane region" description="Helical" evidence="1">
    <location>
        <begin position="20"/>
        <end position="38"/>
    </location>
</feature>
<gene>
    <name evidence="2" type="ORF">A1353_02695</name>
</gene>
<sequence length="177" mass="19387">MNDSRTRLDKINTRIKNNPVLSLLIAVSTLVIGLSTFTNATRNLMDLLNGAEQRPAINGLWQAQVSYDWPNANYQESFKFAGSDTQLYGSATFTGSLNGILEGEIRGDSLRFITKTPESLGSGPIQEAIHRYQGNMVGDEITFVMQTEGGYSAHMPIEFTAKRSANPAPAKSEPTQN</sequence>
<protein>
    <submittedName>
        <fullName evidence="2">Uncharacterized protein</fullName>
    </submittedName>
</protein>
<dbReference type="AlphaFoldDB" id="A0A177LX49"/>
<organism evidence="2 3">
    <name type="scientific">Methylomonas methanica</name>
    <dbReference type="NCBI Taxonomy" id="421"/>
    <lineage>
        <taxon>Bacteria</taxon>
        <taxon>Pseudomonadati</taxon>
        <taxon>Pseudomonadota</taxon>
        <taxon>Gammaproteobacteria</taxon>
        <taxon>Methylococcales</taxon>
        <taxon>Methylococcaceae</taxon>
        <taxon>Methylomonas</taxon>
    </lineage>
</organism>
<keyword evidence="1" id="KW-1133">Transmembrane helix</keyword>
<reference evidence="3" key="1">
    <citation type="submission" date="2016-03" db="EMBL/GenBank/DDBJ databases">
        <authorList>
            <person name="Heylen K."/>
            <person name="De Vos P."/>
            <person name="Vekeman B."/>
        </authorList>
    </citation>
    <scope>NUCLEOTIDE SEQUENCE [LARGE SCALE GENOMIC DNA]</scope>
    <source>
        <strain evidence="3">R-45371</strain>
    </source>
</reference>
<evidence type="ECO:0000313" key="2">
    <source>
        <dbReference type="EMBL" id="OAH97532.1"/>
    </source>
</evidence>
<comment type="caution">
    <text evidence="2">The sequence shown here is derived from an EMBL/GenBank/DDBJ whole genome shotgun (WGS) entry which is preliminary data.</text>
</comment>
<dbReference type="RefSeq" id="WP_064038591.1">
    <property type="nucleotide sequence ID" value="NZ_LUUH01000099.1"/>
</dbReference>
<dbReference type="EMBL" id="LUUH01000099">
    <property type="protein sequence ID" value="OAH97532.1"/>
    <property type="molecule type" value="Genomic_DNA"/>
</dbReference>
<dbReference type="Proteomes" id="UP000077763">
    <property type="component" value="Unassembled WGS sequence"/>
</dbReference>
<evidence type="ECO:0000313" key="3">
    <source>
        <dbReference type="Proteomes" id="UP000077763"/>
    </source>
</evidence>
<name>A0A177LX49_METMH</name>
<evidence type="ECO:0000256" key="1">
    <source>
        <dbReference type="SAM" id="Phobius"/>
    </source>
</evidence>
<keyword evidence="1" id="KW-0472">Membrane</keyword>
<keyword evidence="1" id="KW-0812">Transmembrane</keyword>
<accession>A0A177LX49</accession>
<proteinExistence type="predicted"/>